<evidence type="ECO:0000256" key="1">
    <source>
        <dbReference type="ARBA" id="ARBA00009964"/>
    </source>
</evidence>
<dbReference type="Pfam" id="PF01527">
    <property type="entry name" value="HTH_Tnp_1"/>
    <property type="match status" value="1"/>
</dbReference>
<reference evidence="2 3" key="1">
    <citation type="submission" date="2023-01" db="EMBL/GenBank/DDBJ databases">
        <title>Trichodesmium-associated heterotrophic epibiont bacteria.</title>
        <authorList>
            <person name="Cleveland C.S."/>
            <person name="Webb E.A."/>
        </authorList>
    </citation>
    <scope>NUCLEOTIDE SEQUENCE [LARGE SCALE GENOMIC DNA]</scope>
    <source>
        <strain evidence="2 3">USCH2</strain>
    </source>
</reference>
<comment type="similarity">
    <text evidence="1">Belongs to the transposase 8 family.</text>
</comment>
<evidence type="ECO:0000313" key="3">
    <source>
        <dbReference type="Proteomes" id="UP001377972"/>
    </source>
</evidence>
<dbReference type="InterPro" id="IPR002514">
    <property type="entry name" value="Transposase_8"/>
</dbReference>
<gene>
    <name evidence="2" type="ORF">PQI24_12370</name>
</gene>
<name>A0ABU8SUY5_9GAMM</name>
<proteinExistence type="inferred from homology"/>
<comment type="caution">
    <text evidence="2">The sequence shown here is derived from an EMBL/GenBank/DDBJ whole genome shotgun (WGS) entry which is preliminary data.</text>
</comment>
<protein>
    <submittedName>
        <fullName evidence="2">IS630 transposase-related protein</fullName>
    </submittedName>
</protein>
<evidence type="ECO:0000313" key="2">
    <source>
        <dbReference type="EMBL" id="MEJ6496835.1"/>
    </source>
</evidence>
<dbReference type="EMBL" id="JAQPZS010000011">
    <property type="protein sequence ID" value="MEJ6496835.1"/>
    <property type="molecule type" value="Genomic_DNA"/>
</dbReference>
<dbReference type="SUPFAM" id="SSF46689">
    <property type="entry name" value="Homeodomain-like"/>
    <property type="match status" value="1"/>
</dbReference>
<dbReference type="InterPro" id="IPR009057">
    <property type="entry name" value="Homeodomain-like_sf"/>
</dbReference>
<dbReference type="Proteomes" id="UP001377972">
    <property type="component" value="Unassembled WGS sequence"/>
</dbReference>
<organism evidence="2 3">
    <name type="scientific">Pseudoalteromonas lipolytica</name>
    <dbReference type="NCBI Taxonomy" id="570156"/>
    <lineage>
        <taxon>Bacteria</taxon>
        <taxon>Pseudomonadati</taxon>
        <taxon>Pseudomonadota</taxon>
        <taxon>Gammaproteobacteria</taxon>
        <taxon>Alteromonadales</taxon>
        <taxon>Pseudoalteromonadaceae</taxon>
        <taxon>Pseudoalteromonas</taxon>
    </lineage>
</organism>
<accession>A0ABU8SUY5</accession>
<keyword evidence="3" id="KW-1185">Reference proteome</keyword>
<dbReference type="Gene3D" id="1.10.10.60">
    <property type="entry name" value="Homeodomain-like"/>
    <property type="match status" value="1"/>
</dbReference>
<sequence length="88" mass="10209">MTRPYSSELKKSVLQKVIIKGRPVSDVSIEYGIGQSTIYRWLKADSELKKNSKEKFIMNKLEQRLQEVSDERDILIKAASIFAKKITY</sequence>
<dbReference type="RefSeq" id="WP_339981038.1">
    <property type="nucleotide sequence ID" value="NZ_JAQPZS010000011.1"/>
</dbReference>